<sequence>MQGVIIYSTKNCPNCRVLKQFLENTKVEFTEVDMATPAALTELRMNGVFTMAAPVLQIGNKFHTYNELFTQDRINQGTVESIIKDVA</sequence>
<dbReference type="Pfam" id="PF00462">
    <property type="entry name" value="Glutaredoxin"/>
    <property type="match status" value="1"/>
</dbReference>
<dbReference type="Proteomes" id="UP000050360">
    <property type="component" value="Unassembled WGS sequence"/>
</dbReference>
<dbReference type="PROSITE" id="PS51354">
    <property type="entry name" value="GLUTAREDOXIN_2"/>
    <property type="match status" value="1"/>
</dbReference>
<dbReference type="EMBL" id="LKCM01000042">
    <property type="protein sequence ID" value="KPQ44919.1"/>
    <property type="molecule type" value="Genomic_DNA"/>
</dbReference>
<dbReference type="AlphaFoldDB" id="A0A0P8CMX1"/>
<comment type="caution">
    <text evidence="2">The sequence shown here is derived from an EMBL/GenBank/DDBJ whole genome shotgun (WGS) entry which is preliminary data.</text>
</comment>
<accession>A0A0P8CMX1</accession>
<dbReference type="Gene3D" id="3.40.30.10">
    <property type="entry name" value="Glutaredoxin"/>
    <property type="match status" value="1"/>
</dbReference>
<proteinExistence type="predicted"/>
<evidence type="ECO:0000313" key="2">
    <source>
        <dbReference type="EMBL" id="KPQ44919.1"/>
    </source>
</evidence>
<organism evidence="2 3">
    <name type="scientific">Candidatus Methanoperedens nitratireducens</name>
    <dbReference type="NCBI Taxonomy" id="1392998"/>
    <lineage>
        <taxon>Archaea</taxon>
        <taxon>Methanobacteriati</taxon>
        <taxon>Methanobacteriota</taxon>
        <taxon>Stenosarchaea group</taxon>
        <taxon>Methanomicrobia</taxon>
        <taxon>Methanosarcinales</taxon>
        <taxon>ANME-2 cluster</taxon>
        <taxon>Candidatus Methanoperedentaceae</taxon>
        <taxon>Candidatus Methanoperedens</taxon>
    </lineage>
</organism>
<protein>
    <submittedName>
        <fullName evidence="2">Glutaredoxin-like protein</fullName>
    </submittedName>
</protein>
<dbReference type="SUPFAM" id="SSF52833">
    <property type="entry name" value="Thioredoxin-like"/>
    <property type="match status" value="1"/>
</dbReference>
<dbReference type="InterPro" id="IPR002109">
    <property type="entry name" value="Glutaredoxin"/>
</dbReference>
<evidence type="ECO:0000313" key="3">
    <source>
        <dbReference type="Proteomes" id="UP000050360"/>
    </source>
</evidence>
<dbReference type="InterPro" id="IPR036249">
    <property type="entry name" value="Thioredoxin-like_sf"/>
</dbReference>
<name>A0A0P8CMX1_9EURY</name>
<evidence type="ECO:0000259" key="1">
    <source>
        <dbReference type="Pfam" id="PF00462"/>
    </source>
</evidence>
<feature type="domain" description="Glutaredoxin" evidence="1">
    <location>
        <begin position="4"/>
        <end position="62"/>
    </location>
</feature>
<dbReference type="CDD" id="cd02976">
    <property type="entry name" value="NrdH"/>
    <property type="match status" value="1"/>
</dbReference>
<gene>
    <name evidence="2" type="ORF">MPEBLZ_00502</name>
</gene>
<reference evidence="2 3" key="1">
    <citation type="submission" date="2015-09" db="EMBL/GenBank/DDBJ databases">
        <title>A metagenomics-based metabolic model of nitrate-dependent anaerobic oxidation of methane by Methanoperedens-like archaea.</title>
        <authorList>
            <person name="Arshad A."/>
            <person name="Speth D.R."/>
            <person name="De Graaf R.M."/>
            <person name="Op Den Camp H.J."/>
            <person name="Jetten M.S."/>
            <person name="Welte C.U."/>
        </authorList>
    </citation>
    <scope>NUCLEOTIDE SEQUENCE [LARGE SCALE GENOMIC DNA]</scope>
</reference>